<feature type="compositionally biased region" description="Basic residues" evidence="1">
    <location>
        <begin position="121"/>
        <end position="145"/>
    </location>
</feature>
<sequence length="145" mass="16135">MPDVATNPEDARAILREAADAATSARRAVRHVLEALEAIIALRDSAGRAQDSHRMRELADDLRAARRAANISLRAVQRTADGALHVLGGESPRDRARTRAGDRAEMKGTDGSNRRPIGRVSRARARRRSRRKRERSRRRCPRGTT</sequence>
<dbReference type="Proteomes" id="UP000075502">
    <property type="component" value="Unassembled WGS sequence"/>
</dbReference>
<gene>
    <name evidence="2" type="ORF">BE21_45975</name>
</gene>
<name>A0A150TIR4_SORCE</name>
<accession>A0A150TIR4</accession>
<protein>
    <submittedName>
        <fullName evidence="2">Uncharacterized protein</fullName>
    </submittedName>
</protein>
<proteinExistence type="predicted"/>
<evidence type="ECO:0000313" key="3">
    <source>
        <dbReference type="Proteomes" id="UP000075502"/>
    </source>
</evidence>
<evidence type="ECO:0000313" key="2">
    <source>
        <dbReference type="EMBL" id="KYG04584.1"/>
    </source>
</evidence>
<reference evidence="2 3" key="1">
    <citation type="submission" date="2014-02" db="EMBL/GenBank/DDBJ databases">
        <title>The small core and large imbalanced accessory genome model reveals a collaborative survival strategy of Sorangium cellulosum strains in nature.</title>
        <authorList>
            <person name="Han K."/>
            <person name="Peng R."/>
            <person name="Blom J."/>
            <person name="Li Y.-Z."/>
        </authorList>
    </citation>
    <scope>NUCLEOTIDE SEQUENCE [LARGE SCALE GENOMIC DNA]</scope>
    <source>
        <strain evidence="2 3">So0007-03</strain>
    </source>
</reference>
<organism evidence="2 3">
    <name type="scientific">Sorangium cellulosum</name>
    <name type="common">Polyangium cellulosum</name>
    <dbReference type="NCBI Taxonomy" id="56"/>
    <lineage>
        <taxon>Bacteria</taxon>
        <taxon>Pseudomonadati</taxon>
        <taxon>Myxococcota</taxon>
        <taxon>Polyangia</taxon>
        <taxon>Polyangiales</taxon>
        <taxon>Polyangiaceae</taxon>
        <taxon>Sorangium</taxon>
    </lineage>
</organism>
<dbReference type="AlphaFoldDB" id="A0A150TIR4"/>
<dbReference type="EMBL" id="JEME01002338">
    <property type="protein sequence ID" value="KYG04584.1"/>
    <property type="molecule type" value="Genomic_DNA"/>
</dbReference>
<feature type="region of interest" description="Disordered" evidence="1">
    <location>
        <begin position="79"/>
        <end position="145"/>
    </location>
</feature>
<feature type="compositionally biased region" description="Basic and acidic residues" evidence="1">
    <location>
        <begin position="91"/>
        <end position="108"/>
    </location>
</feature>
<comment type="caution">
    <text evidence="2">The sequence shown here is derived from an EMBL/GenBank/DDBJ whole genome shotgun (WGS) entry which is preliminary data.</text>
</comment>
<evidence type="ECO:0000256" key="1">
    <source>
        <dbReference type="SAM" id="MobiDB-lite"/>
    </source>
</evidence>